<keyword evidence="4 7" id="KW-0812">Transmembrane</keyword>
<dbReference type="UniPathway" id="UPA00664"/>
<dbReference type="InterPro" id="IPR001640">
    <property type="entry name" value="Lgt"/>
</dbReference>
<dbReference type="Proteomes" id="UP000323166">
    <property type="component" value="Unassembled WGS sequence"/>
</dbReference>
<comment type="similarity">
    <text evidence="1 7">Belongs to the Lgt family.</text>
</comment>
<evidence type="ECO:0000256" key="3">
    <source>
        <dbReference type="ARBA" id="ARBA00022679"/>
    </source>
</evidence>
<feature type="transmembrane region" description="Helical" evidence="7">
    <location>
        <begin position="14"/>
        <end position="33"/>
    </location>
</feature>
<evidence type="ECO:0000256" key="4">
    <source>
        <dbReference type="ARBA" id="ARBA00022692"/>
    </source>
</evidence>
<feature type="transmembrane region" description="Helical" evidence="7">
    <location>
        <begin position="82"/>
        <end position="105"/>
    </location>
</feature>
<dbReference type="RefSeq" id="WP_166511442.1">
    <property type="nucleotide sequence ID" value="NZ_VNHM01000006.1"/>
</dbReference>
<evidence type="ECO:0000313" key="9">
    <source>
        <dbReference type="Proteomes" id="UP000323166"/>
    </source>
</evidence>
<organism evidence="8 9">
    <name type="scientific">Desulfallas thermosapovorans DSM 6562</name>
    <dbReference type="NCBI Taxonomy" id="1121431"/>
    <lineage>
        <taxon>Bacteria</taxon>
        <taxon>Bacillati</taxon>
        <taxon>Bacillota</taxon>
        <taxon>Clostridia</taxon>
        <taxon>Eubacteriales</taxon>
        <taxon>Desulfallaceae</taxon>
        <taxon>Desulfallas</taxon>
    </lineage>
</organism>
<keyword evidence="6 7" id="KW-0472">Membrane</keyword>
<keyword evidence="5 7" id="KW-1133">Transmembrane helix</keyword>
<evidence type="ECO:0000256" key="5">
    <source>
        <dbReference type="ARBA" id="ARBA00022989"/>
    </source>
</evidence>
<dbReference type="EC" id="2.5.1.145" evidence="7"/>
<dbReference type="GO" id="GO:0042158">
    <property type="term" value="P:lipoprotein biosynthetic process"/>
    <property type="evidence" value="ECO:0007669"/>
    <property type="project" value="UniProtKB-UniRule"/>
</dbReference>
<keyword evidence="2 7" id="KW-1003">Cell membrane</keyword>
<protein>
    <recommendedName>
        <fullName evidence="7">Phosphatidylglycerol--prolipoprotein diacylglyceryl transferase</fullName>
        <ecNumber evidence="7">2.5.1.145</ecNumber>
    </recommendedName>
</protein>
<keyword evidence="9" id="KW-1185">Reference proteome</keyword>
<comment type="caution">
    <text evidence="8">The sequence shown here is derived from an EMBL/GenBank/DDBJ whole genome shotgun (WGS) entry which is preliminary data.</text>
</comment>
<comment type="catalytic activity">
    <reaction evidence="7">
        <text>L-cysteinyl-[prolipoprotein] + a 1,2-diacyl-sn-glycero-3-phospho-(1'-sn-glycerol) = an S-1,2-diacyl-sn-glyceryl-L-cysteinyl-[prolipoprotein] + sn-glycerol 1-phosphate + H(+)</text>
        <dbReference type="Rhea" id="RHEA:56712"/>
        <dbReference type="Rhea" id="RHEA-COMP:14679"/>
        <dbReference type="Rhea" id="RHEA-COMP:14680"/>
        <dbReference type="ChEBI" id="CHEBI:15378"/>
        <dbReference type="ChEBI" id="CHEBI:29950"/>
        <dbReference type="ChEBI" id="CHEBI:57685"/>
        <dbReference type="ChEBI" id="CHEBI:64716"/>
        <dbReference type="ChEBI" id="CHEBI:140658"/>
        <dbReference type="EC" id="2.5.1.145"/>
    </reaction>
</comment>
<gene>
    <name evidence="7" type="primary">lgt</name>
    <name evidence="8" type="ORF">LX24_01424</name>
</gene>
<evidence type="ECO:0000256" key="2">
    <source>
        <dbReference type="ARBA" id="ARBA00022475"/>
    </source>
</evidence>
<dbReference type="EMBL" id="VNHM01000006">
    <property type="protein sequence ID" value="TYO96033.1"/>
    <property type="molecule type" value="Genomic_DNA"/>
</dbReference>
<keyword evidence="8" id="KW-0449">Lipoprotein</keyword>
<dbReference type="NCBIfam" id="TIGR00544">
    <property type="entry name" value="lgt"/>
    <property type="match status" value="1"/>
</dbReference>
<reference evidence="8 9" key="1">
    <citation type="submission" date="2019-07" db="EMBL/GenBank/DDBJ databases">
        <title>Genomic Encyclopedia of Type Strains, Phase I: the one thousand microbial genomes (KMG-I) project.</title>
        <authorList>
            <person name="Kyrpides N."/>
        </authorList>
    </citation>
    <scope>NUCLEOTIDE SEQUENCE [LARGE SCALE GENOMIC DNA]</scope>
    <source>
        <strain evidence="8 9">DSM 6562</strain>
    </source>
</reference>
<accession>A0A5S4ZTE4</accession>
<keyword evidence="3 7" id="KW-0808">Transferase</keyword>
<dbReference type="Pfam" id="PF01790">
    <property type="entry name" value="LGT"/>
    <property type="match status" value="1"/>
</dbReference>
<dbReference type="PANTHER" id="PTHR30589">
    <property type="entry name" value="PROLIPOPROTEIN DIACYLGLYCERYL TRANSFERASE"/>
    <property type="match status" value="1"/>
</dbReference>
<comment type="subcellular location">
    <subcellularLocation>
        <location evidence="7">Cell membrane</location>
        <topology evidence="7">Multi-pass membrane protein</topology>
    </subcellularLocation>
</comment>
<dbReference type="PANTHER" id="PTHR30589:SF0">
    <property type="entry name" value="PHOSPHATIDYLGLYCEROL--PROLIPOPROTEIN DIACYLGLYCERYL TRANSFERASE"/>
    <property type="match status" value="1"/>
</dbReference>
<comment type="pathway">
    <text evidence="7">Protein modification; lipoprotein biosynthesis (diacylglyceryl transfer).</text>
</comment>
<dbReference type="AlphaFoldDB" id="A0A5S4ZTE4"/>
<evidence type="ECO:0000256" key="7">
    <source>
        <dbReference type="HAMAP-Rule" id="MF_01147"/>
    </source>
</evidence>
<comment type="function">
    <text evidence="7">Catalyzes the transfer of the diacylglyceryl group from phosphatidylglycerol to the sulfhydryl group of the N-terminal cysteine of a prolipoprotein, the first step in the formation of mature lipoproteins.</text>
</comment>
<name>A0A5S4ZTE4_9FIRM</name>
<feature type="transmembrane region" description="Helical" evidence="7">
    <location>
        <begin position="229"/>
        <end position="248"/>
    </location>
</feature>
<dbReference type="HAMAP" id="MF_01147">
    <property type="entry name" value="Lgt"/>
    <property type="match status" value="1"/>
</dbReference>
<proteinExistence type="inferred from homology"/>
<feature type="binding site" evidence="7">
    <location>
        <position position="131"/>
    </location>
    <ligand>
        <name>a 1,2-diacyl-sn-glycero-3-phospho-(1'-sn-glycerol)</name>
        <dbReference type="ChEBI" id="CHEBI:64716"/>
    </ligand>
</feature>
<sequence length="257" mass="29009">MIDPVAVQIGSLTIRWYGVIMATAFLLGIWLAYRRAEQNGIDPNHILNMVTLIIPASIIGARLYYVIFTWDNYRLEPLEALAIWHGGLAIHGGIIGGLLAGLFYVRRYGISPWQTADIIAPSLILGQAIGRWGNFINQEAHGGPVTETFINHFPAFIKEQMYIGGQYYHPTFLYESIWNLVVFTVLTWRWPRKKADGEIAFLYLILYSTGRFFVESLRTDSLMLGPIRVAQLASIILIVVGLAGMYILHKKKLPLES</sequence>
<evidence type="ECO:0000256" key="1">
    <source>
        <dbReference type="ARBA" id="ARBA00007150"/>
    </source>
</evidence>
<evidence type="ECO:0000313" key="8">
    <source>
        <dbReference type="EMBL" id="TYO96033.1"/>
    </source>
</evidence>
<feature type="transmembrane region" description="Helical" evidence="7">
    <location>
        <begin position="199"/>
        <end position="217"/>
    </location>
</feature>
<dbReference type="GO" id="GO:0005886">
    <property type="term" value="C:plasma membrane"/>
    <property type="evidence" value="ECO:0007669"/>
    <property type="project" value="UniProtKB-SubCell"/>
</dbReference>
<dbReference type="PROSITE" id="PS01311">
    <property type="entry name" value="LGT"/>
    <property type="match status" value="1"/>
</dbReference>
<feature type="transmembrane region" description="Helical" evidence="7">
    <location>
        <begin position="45"/>
        <end position="70"/>
    </location>
</feature>
<evidence type="ECO:0000256" key="6">
    <source>
        <dbReference type="ARBA" id="ARBA00023136"/>
    </source>
</evidence>
<dbReference type="GO" id="GO:0008961">
    <property type="term" value="F:phosphatidylglycerol-prolipoprotein diacylglyceryl transferase activity"/>
    <property type="evidence" value="ECO:0007669"/>
    <property type="project" value="UniProtKB-UniRule"/>
</dbReference>